<feature type="domain" description="HTH tetR-type" evidence="4">
    <location>
        <begin position="35"/>
        <end position="95"/>
    </location>
</feature>
<dbReference type="Pfam" id="PF00440">
    <property type="entry name" value="TetR_N"/>
    <property type="match status" value="1"/>
</dbReference>
<evidence type="ECO:0000256" key="3">
    <source>
        <dbReference type="SAM" id="MobiDB-lite"/>
    </source>
</evidence>
<dbReference type="PROSITE" id="PS50977">
    <property type="entry name" value="HTH_TETR_2"/>
    <property type="match status" value="1"/>
</dbReference>
<dbReference type="RefSeq" id="WP_203243215.1">
    <property type="nucleotide sequence ID" value="NZ_JAFBRH010000006.1"/>
</dbReference>
<dbReference type="InterPro" id="IPR001647">
    <property type="entry name" value="HTH_TetR"/>
</dbReference>
<dbReference type="PANTHER" id="PTHR30055">
    <property type="entry name" value="HTH-TYPE TRANSCRIPTIONAL REGULATOR RUTR"/>
    <property type="match status" value="1"/>
</dbReference>
<dbReference type="AlphaFoldDB" id="A0AAE2W195"/>
<accession>A0AAE2W195</accession>
<dbReference type="InterPro" id="IPR050109">
    <property type="entry name" value="HTH-type_TetR-like_transc_reg"/>
</dbReference>
<dbReference type="InterPro" id="IPR009057">
    <property type="entry name" value="Homeodomain-like_sf"/>
</dbReference>
<evidence type="ECO:0000313" key="6">
    <source>
        <dbReference type="Proteomes" id="UP000732193"/>
    </source>
</evidence>
<reference evidence="5 6" key="1">
    <citation type="submission" date="2021-01" db="EMBL/GenBank/DDBJ databases">
        <title>Diatom-associated Roseobacters Show Island Model of Population Structure.</title>
        <authorList>
            <person name="Qu L."/>
            <person name="Feng X."/>
            <person name="Chen Y."/>
            <person name="Li L."/>
            <person name="Wang X."/>
            <person name="Hu Z."/>
            <person name="Wang H."/>
            <person name="Luo H."/>
        </authorList>
    </citation>
    <scope>NUCLEOTIDE SEQUENCE [LARGE SCALE GENOMIC DNA]</scope>
    <source>
        <strain evidence="5 6">TR60-84</strain>
    </source>
</reference>
<keyword evidence="1 2" id="KW-0238">DNA-binding</keyword>
<evidence type="ECO:0000256" key="2">
    <source>
        <dbReference type="PROSITE-ProRule" id="PRU00335"/>
    </source>
</evidence>
<dbReference type="Proteomes" id="UP000732193">
    <property type="component" value="Unassembled WGS sequence"/>
</dbReference>
<comment type="caution">
    <text evidence="5">The sequence shown here is derived from an EMBL/GenBank/DDBJ whole genome shotgun (WGS) entry which is preliminary data.</text>
</comment>
<sequence>MQYLALGRHKEHLAPMNEMPSKLKARSDRKNAKRGLKKQQIAESAIKALVELGYANTSLRDIAEQSDLSLGMLHYYFDDRADLIVFCVSRYKRDFVAEIASALAAAKGRDSVVDAFSEVLSGSIVNDAQTHRLWYDIRNQAMFDEAFRPEVEDIERKLIDVVRSAFQQAGHGSPPNVELAYALLDGAFRFLMQGQFGTSPRSKEDLKAVFQDVLNQFL</sequence>
<dbReference type="EMBL" id="JAFBRM010000006">
    <property type="protein sequence ID" value="MBM1715443.1"/>
    <property type="molecule type" value="Genomic_DNA"/>
</dbReference>
<dbReference type="PANTHER" id="PTHR30055:SF226">
    <property type="entry name" value="HTH-TYPE TRANSCRIPTIONAL REGULATOR PKSA"/>
    <property type="match status" value="1"/>
</dbReference>
<dbReference type="GO" id="GO:0000976">
    <property type="term" value="F:transcription cis-regulatory region binding"/>
    <property type="evidence" value="ECO:0007669"/>
    <property type="project" value="TreeGrafter"/>
</dbReference>
<name>A0AAE2W195_9RHOB</name>
<evidence type="ECO:0000259" key="4">
    <source>
        <dbReference type="PROSITE" id="PS50977"/>
    </source>
</evidence>
<gene>
    <name evidence="5" type="ORF">JQV55_17885</name>
</gene>
<feature type="DNA-binding region" description="H-T-H motif" evidence="2">
    <location>
        <begin position="58"/>
        <end position="77"/>
    </location>
</feature>
<dbReference type="SUPFAM" id="SSF46689">
    <property type="entry name" value="Homeodomain-like"/>
    <property type="match status" value="1"/>
</dbReference>
<evidence type="ECO:0000313" key="5">
    <source>
        <dbReference type="EMBL" id="MBM1715443.1"/>
    </source>
</evidence>
<dbReference type="Gene3D" id="1.10.357.10">
    <property type="entry name" value="Tetracycline Repressor, domain 2"/>
    <property type="match status" value="1"/>
</dbReference>
<dbReference type="GO" id="GO:0003700">
    <property type="term" value="F:DNA-binding transcription factor activity"/>
    <property type="evidence" value="ECO:0007669"/>
    <property type="project" value="TreeGrafter"/>
</dbReference>
<keyword evidence="6" id="KW-1185">Reference proteome</keyword>
<organism evidence="5 6">
    <name type="scientific">Sulfitobacter geojensis</name>
    <dbReference type="NCBI Taxonomy" id="1342299"/>
    <lineage>
        <taxon>Bacteria</taxon>
        <taxon>Pseudomonadati</taxon>
        <taxon>Pseudomonadota</taxon>
        <taxon>Alphaproteobacteria</taxon>
        <taxon>Rhodobacterales</taxon>
        <taxon>Roseobacteraceae</taxon>
        <taxon>Sulfitobacter</taxon>
    </lineage>
</organism>
<protein>
    <submittedName>
        <fullName evidence="5">TetR/AcrR family transcriptional regulator</fullName>
    </submittedName>
</protein>
<evidence type="ECO:0000256" key="1">
    <source>
        <dbReference type="ARBA" id="ARBA00023125"/>
    </source>
</evidence>
<proteinExistence type="predicted"/>
<feature type="region of interest" description="Disordered" evidence="3">
    <location>
        <begin position="16"/>
        <end position="36"/>
    </location>
</feature>